<organism evidence="7 8">
    <name type="scientific">Candidatus Photodesmus blepharonis</name>
    <dbReference type="NCBI Taxonomy" id="1179155"/>
    <lineage>
        <taxon>Bacteria</taxon>
        <taxon>Pseudomonadati</taxon>
        <taxon>Pseudomonadota</taxon>
        <taxon>Gammaproteobacteria</taxon>
        <taxon>Vibrionales</taxon>
        <taxon>Vibrionaceae</taxon>
        <taxon>Candidatus Photodesmus</taxon>
    </lineage>
</organism>
<dbReference type="Proteomes" id="UP000053784">
    <property type="component" value="Unassembled WGS sequence"/>
</dbReference>
<dbReference type="HAMAP" id="MF_00651">
    <property type="entry name" value="Nuclease_YqgF"/>
    <property type="match status" value="1"/>
</dbReference>
<keyword evidence="3 5" id="KW-0540">Nuclease</keyword>
<dbReference type="InterPro" id="IPR006641">
    <property type="entry name" value="YqgF/RNaseH-like_dom"/>
</dbReference>
<comment type="caution">
    <text evidence="7">The sequence shown here is derived from an EMBL/GenBank/DDBJ whole genome shotgun (WGS) entry which is preliminary data.</text>
</comment>
<dbReference type="EMBL" id="JGVK01000033">
    <property type="protein sequence ID" value="KEY90855.1"/>
    <property type="molecule type" value="Genomic_DNA"/>
</dbReference>
<dbReference type="InterPro" id="IPR012337">
    <property type="entry name" value="RNaseH-like_sf"/>
</dbReference>
<dbReference type="GO" id="GO:0005829">
    <property type="term" value="C:cytosol"/>
    <property type="evidence" value="ECO:0007669"/>
    <property type="project" value="TreeGrafter"/>
</dbReference>
<dbReference type="InterPro" id="IPR005227">
    <property type="entry name" value="YqgF"/>
</dbReference>
<evidence type="ECO:0000313" key="8">
    <source>
        <dbReference type="Proteomes" id="UP000053784"/>
    </source>
</evidence>
<dbReference type="eggNOG" id="COG0816">
    <property type="taxonomic scope" value="Bacteria"/>
</dbReference>
<dbReference type="GO" id="GO:0016788">
    <property type="term" value="F:hydrolase activity, acting on ester bonds"/>
    <property type="evidence" value="ECO:0007669"/>
    <property type="project" value="UniProtKB-UniRule"/>
</dbReference>
<comment type="subcellular location">
    <subcellularLocation>
        <location evidence="5">Cytoplasm</location>
    </subcellularLocation>
</comment>
<dbReference type="AlphaFoldDB" id="A0A084CM26"/>
<dbReference type="GO" id="GO:0000967">
    <property type="term" value="P:rRNA 5'-end processing"/>
    <property type="evidence" value="ECO:0007669"/>
    <property type="project" value="UniProtKB-UniRule"/>
</dbReference>
<dbReference type="InterPro" id="IPR037027">
    <property type="entry name" value="YqgF/RNaseH-like_dom_sf"/>
</dbReference>
<evidence type="ECO:0000256" key="1">
    <source>
        <dbReference type="ARBA" id="ARBA00022490"/>
    </source>
</evidence>
<comment type="similarity">
    <text evidence="5">Belongs to the YqgF HJR family.</text>
</comment>
<comment type="function">
    <text evidence="5">Could be a nuclease involved in processing of the 5'-end of pre-16S rRNA.</text>
</comment>
<dbReference type="Pfam" id="PF03652">
    <property type="entry name" value="RuvX"/>
    <property type="match status" value="1"/>
</dbReference>
<evidence type="ECO:0000256" key="5">
    <source>
        <dbReference type="HAMAP-Rule" id="MF_00651"/>
    </source>
</evidence>
<evidence type="ECO:0000313" key="7">
    <source>
        <dbReference type="EMBL" id="KEY90855.1"/>
    </source>
</evidence>
<proteinExistence type="inferred from homology"/>
<dbReference type="STRING" id="1179155.CF67_09024"/>
<keyword evidence="1 5" id="KW-0963">Cytoplasm</keyword>
<gene>
    <name evidence="7" type="primary">ruvX</name>
    <name evidence="7" type="ORF">CF67_09024</name>
</gene>
<sequence>MAISRTIMAFDFGTKNIGSAIGQEITQTASPLRALKADDGVPNWYDIKKQITEWKPDLLIVGLPTDLNGKNLRNITQKAKKFAKHIQSRYCLSVELHDERFSTSEARSSLFDIGGYKALSKDSIDCRSAVIILESWLKSQKKMKNMPIF</sequence>
<evidence type="ECO:0000256" key="2">
    <source>
        <dbReference type="ARBA" id="ARBA00022517"/>
    </source>
</evidence>
<reference evidence="7 8" key="1">
    <citation type="submission" date="2014-03" db="EMBL/GenBank/DDBJ databases">
        <title>Selection and divergence in the genomes of co-occurring obligate luminous symbionts with specific hosts.</title>
        <authorList>
            <person name="Hendry T.A."/>
            <person name="de Wet J.R."/>
            <person name="Dunlap P.V."/>
        </authorList>
    </citation>
    <scope>NUCLEOTIDE SEQUENCE [LARGE SCALE GENOMIC DNA]</scope>
    <source>
        <strain evidence="7 8">Ppalp.1</strain>
    </source>
</reference>
<name>A0A084CM26_9GAMM</name>
<dbReference type="PANTHER" id="PTHR33317">
    <property type="entry name" value="POLYNUCLEOTIDYL TRANSFERASE, RIBONUCLEASE H-LIKE SUPERFAMILY PROTEIN"/>
    <property type="match status" value="1"/>
</dbReference>
<dbReference type="SMART" id="SM00732">
    <property type="entry name" value="YqgFc"/>
    <property type="match status" value="1"/>
</dbReference>
<dbReference type="EC" id="3.1.-.-" evidence="5"/>
<feature type="domain" description="YqgF/RNase H-like" evidence="6">
    <location>
        <begin position="5"/>
        <end position="106"/>
    </location>
</feature>
<dbReference type="SUPFAM" id="SSF53098">
    <property type="entry name" value="Ribonuclease H-like"/>
    <property type="match status" value="1"/>
</dbReference>
<keyword evidence="4 5" id="KW-0378">Hydrolase</keyword>
<evidence type="ECO:0000256" key="4">
    <source>
        <dbReference type="ARBA" id="ARBA00022801"/>
    </source>
</evidence>
<keyword evidence="2 5" id="KW-0690">Ribosome biogenesis</keyword>
<dbReference type="GO" id="GO:0004518">
    <property type="term" value="F:nuclease activity"/>
    <property type="evidence" value="ECO:0007669"/>
    <property type="project" value="UniProtKB-KW"/>
</dbReference>
<dbReference type="Gene3D" id="3.30.420.140">
    <property type="entry name" value="YqgF/RNase H-like domain"/>
    <property type="match status" value="1"/>
</dbReference>
<dbReference type="CDD" id="cd16964">
    <property type="entry name" value="YqgF"/>
    <property type="match status" value="1"/>
</dbReference>
<evidence type="ECO:0000256" key="3">
    <source>
        <dbReference type="ARBA" id="ARBA00022722"/>
    </source>
</evidence>
<dbReference type="PANTHER" id="PTHR33317:SF4">
    <property type="entry name" value="POLYNUCLEOTIDYL TRANSFERASE, RIBONUCLEASE H-LIKE SUPERFAMILY PROTEIN"/>
    <property type="match status" value="1"/>
</dbReference>
<dbReference type="NCBIfam" id="TIGR00250">
    <property type="entry name" value="RNAse_H_YqgF"/>
    <property type="match status" value="1"/>
</dbReference>
<accession>A0A084CM26</accession>
<evidence type="ECO:0000259" key="6">
    <source>
        <dbReference type="SMART" id="SM00732"/>
    </source>
</evidence>
<keyword evidence="8" id="KW-1185">Reference proteome</keyword>
<protein>
    <recommendedName>
        <fullName evidence="5">Putative pre-16S rRNA nuclease</fullName>
        <ecNumber evidence="5">3.1.-.-</ecNumber>
    </recommendedName>
</protein>